<evidence type="ECO:0000256" key="3">
    <source>
        <dbReference type="PROSITE-ProRule" id="PRU00076"/>
    </source>
</evidence>
<keyword evidence="2 3" id="KW-1015">Disulfide bond</keyword>
<name>A0A8U0RK79_MUSPF</name>
<dbReference type="GeneID" id="123389276"/>
<dbReference type="SUPFAM" id="SSF49899">
    <property type="entry name" value="Concanavalin A-like lectins/glucanases"/>
    <property type="match status" value="1"/>
</dbReference>
<proteinExistence type="predicted"/>
<keyword evidence="3" id="KW-0245">EGF-like domain</keyword>
<dbReference type="AlphaFoldDB" id="A0A8U0RK79"/>
<keyword evidence="6" id="KW-1185">Reference proteome</keyword>
<dbReference type="PROSITE" id="PS50025">
    <property type="entry name" value="LAM_G_DOMAIN"/>
    <property type="match status" value="1"/>
</dbReference>
<dbReference type="PROSITE" id="PS00022">
    <property type="entry name" value="EGF_1"/>
    <property type="match status" value="1"/>
</dbReference>
<accession>A0A8U0RK79</accession>
<organism evidence="6 7">
    <name type="scientific">Mustela putorius furo</name>
    <name type="common">European domestic ferret</name>
    <name type="synonym">Mustela furo</name>
    <dbReference type="NCBI Taxonomy" id="9669"/>
    <lineage>
        <taxon>Eukaryota</taxon>
        <taxon>Metazoa</taxon>
        <taxon>Chordata</taxon>
        <taxon>Craniata</taxon>
        <taxon>Vertebrata</taxon>
        <taxon>Euteleostomi</taxon>
        <taxon>Mammalia</taxon>
        <taxon>Eutheria</taxon>
        <taxon>Laurasiatheria</taxon>
        <taxon>Carnivora</taxon>
        <taxon>Caniformia</taxon>
        <taxon>Musteloidea</taxon>
        <taxon>Mustelidae</taxon>
        <taxon>Mustelinae</taxon>
        <taxon>Mustela</taxon>
    </lineage>
</organism>
<feature type="domain" description="EGF-like" evidence="5">
    <location>
        <begin position="1"/>
        <end position="18"/>
    </location>
</feature>
<dbReference type="SMART" id="SM00282">
    <property type="entry name" value="LamG"/>
    <property type="match status" value="1"/>
</dbReference>
<dbReference type="PROSITE" id="PS50026">
    <property type="entry name" value="EGF_3"/>
    <property type="match status" value="1"/>
</dbReference>
<dbReference type="InterPro" id="IPR001791">
    <property type="entry name" value="Laminin_G"/>
</dbReference>
<reference evidence="7" key="1">
    <citation type="submission" date="2025-08" db="UniProtKB">
        <authorList>
            <consortium name="RefSeq"/>
        </authorList>
    </citation>
    <scope>IDENTIFICATION</scope>
    <source>
        <tissue evidence="7">Brain</tissue>
    </source>
</reference>
<protein>
    <submittedName>
        <fullName evidence="7">Protein eyes shut homolog isoform X1</fullName>
    </submittedName>
</protein>
<dbReference type="InterPro" id="IPR000742">
    <property type="entry name" value="EGF"/>
</dbReference>
<evidence type="ECO:0000313" key="7">
    <source>
        <dbReference type="RefSeq" id="XP_044926345.1"/>
    </source>
</evidence>
<evidence type="ECO:0000259" key="4">
    <source>
        <dbReference type="PROSITE" id="PS50025"/>
    </source>
</evidence>
<comment type="caution">
    <text evidence="3">Lacks conserved residue(s) required for the propagation of feature annotation.</text>
</comment>
<feature type="domain" description="Laminin G" evidence="4">
    <location>
        <begin position="23"/>
        <end position="223"/>
    </location>
</feature>
<dbReference type="Pfam" id="PF02210">
    <property type="entry name" value="Laminin_G_2"/>
    <property type="match status" value="1"/>
</dbReference>
<feature type="disulfide bond" evidence="3">
    <location>
        <begin position="8"/>
        <end position="17"/>
    </location>
</feature>
<dbReference type="GO" id="GO:0016020">
    <property type="term" value="C:membrane"/>
    <property type="evidence" value="ECO:0007669"/>
    <property type="project" value="UniProtKB-SubCell"/>
</dbReference>
<keyword evidence="1" id="KW-0677">Repeat</keyword>
<evidence type="ECO:0000313" key="6">
    <source>
        <dbReference type="Proteomes" id="UP000000715"/>
    </source>
</evidence>
<dbReference type="OrthoDB" id="5983569at2759"/>
<sequence>MFSFHCDCPLHFTGRFCEQDAGLLFPSFNGNSYIELPFLTTLDELKFVPEKERNRTVTIYLTIKTSTLNGTILYSSEKNIGQHFLHLFLVEGRPTVKYGCGSSQNILTLSASYRINTNVFIPITVRYTVPVGSPRVACMIEMTADGKPPIQKQDTETPHVSQVHFESMFLGHIPANIKIHKKAGHIYGFKGCIQELQVNNKEFFIADDALRGKNIENCHFPWCAHHLCHNNGTCIRFISTNIT</sequence>
<dbReference type="FunFam" id="2.60.120.200:FF:000218">
    <property type="entry name" value="Protein eyes shut homolog"/>
    <property type="match status" value="1"/>
</dbReference>
<evidence type="ECO:0000256" key="1">
    <source>
        <dbReference type="ARBA" id="ARBA00022737"/>
    </source>
</evidence>
<dbReference type="PANTHER" id="PTHR15036:SF85">
    <property type="entry name" value="SP2353, ISOFORM A"/>
    <property type="match status" value="1"/>
</dbReference>
<dbReference type="CDD" id="cd00110">
    <property type="entry name" value="LamG"/>
    <property type="match status" value="1"/>
</dbReference>
<gene>
    <name evidence="7" type="primary">EYS</name>
</gene>
<dbReference type="CTD" id="346007"/>
<dbReference type="PANTHER" id="PTHR15036">
    <property type="entry name" value="PIKACHURIN-LIKE PROTEIN"/>
    <property type="match status" value="1"/>
</dbReference>
<dbReference type="RefSeq" id="XP_044926345.1">
    <property type="nucleotide sequence ID" value="XM_045070410.1"/>
</dbReference>
<dbReference type="InterPro" id="IPR013320">
    <property type="entry name" value="ConA-like_dom_sf"/>
</dbReference>
<dbReference type="InterPro" id="IPR050372">
    <property type="entry name" value="Neurexin-related_CASP"/>
</dbReference>
<evidence type="ECO:0000259" key="5">
    <source>
        <dbReference type="PROSITE" id="PS50026"/>
    </source>
</evidence>
<dbReference type="Proteomes" id="UP000000715">
    <property type="component" value="Unplaced"/>
</dbReference>
<evidence type="ECO:0000256" key="2">
    <source>
        <dbReference type="ARBA" id="ARBA00023157"/>
    </source>
</evidence>
<dbReference type="Gene3D" id="2.60.120.200">
    <property type="match status" value="1"/>
</dbReference>